<dbReference type="InterPro" id="IPR012902">
    <property type="entry name" value="N_methyl_site"/>
</dbReference>
<dbReference type="PANTHER" id="PTHR30093">
    <property type="entry name" value="GENERAL SECRETION PATHWAY PROTEIN G"/>
    <property type="match status" value="1"/>
</dbReference>
<accession>A0A5C6CSQ2</accession>
<sequence length="336" mass="36452">MSRRSRRGFTLVELLVVIAIIGVLVGLLLPAVQAAREAARRMSCSNNMKQIGLALHNYHSAFNRFPYSTSGAGSIDSGSAIPGLTKVRNHRGWLGLLPYIEQQALYDQADMSLATGAYERDTSKATLSGPKPGQPGNANDIVVSTAVEAFLCPSDSNSTHYSDTSSAHYSISPGSTTLKGAYTNYDFSIRRTFNSGVIWSEDAMTTRRMFGFDDSSRMRDLTDGTSNTVAVCETLRNIIDGVAATWGYSKWVGHGVDIVWSRGINDNECCGWTSPPYAQQRLPSRLGEWGTSGSLHPGGAQYTLGDGSVRFISESIDYTTLQRLAYIADGQVLADF</sequence>
<dbReference type="AlphaFoldDB" id="A0A5C6CSQ2"/>
<dbReference type="InterPro" id="IPR027558">
    <property type="entry name" value="Pre_pil_HX9DG_C"/>
</dbReference>
<dbReference type="NCBIfam" id="TIGR04294">
    <property type="entry name" value="pre_pil_HX9DG"/>
    <property type="match status" value="1"/>
</dbReference>
<comment type="caution">
    <text evidence="2">The sequence shown here is derived from an EMBL/GenBank/DDBJ whole genome shotgun (WGS) entry which is preliminary data.</text>
</comment>
<dbReference type="RefSeq" id="WP_146593507.1">
    <property type="nucleotide sequence ID" value="NZ_SJPT01000001.1"/>
</dbReference>
<dbReference type="OrthoDB" id="241095at2"/>
<dbReference type="PANTHER" id="PTHR30093:SF2">
    <property type="entry name" value="TYPE II SECRETION SYSTEM PROTEIN H"/>
    <property type="match status" value="1"/>
</dbReference>
<feature type="domain" description="DUF1559" evidence="1">
    <location>
        <begin position="33"/>
        <end position="317"/>
    </location>
</feature>
<dbReference type="PROSITE" id="PS00409">
    <property type="entry name" value="PROKAR_NTER_METHYL"/>
    <property type="match status" value="1"/>
</dbReference>
<dbReference type="Proteomes" id="UP000316304">
    <property type="component" value="Unassembled WGS sequence"/>
</dbReference>
<dbReference type="Gene3D" id="3.30.700.10">
    <property type="entry name" value="Glycoprotein, Type 4 Pilin"/>
    <property type="match status" value="1"/>
</dbReference>
<dbReference type="Pfam" id="PF07963">
    <property type="entry name" value="N_methyl"/>
    <property type="match status" value="1"/>
</dbReference>
<keyword evidence="3" id="KW-1185">Reference proteome</keyword>
<reference evidence="2 3" key="1">
    <citation type="submission" date="2019-02" db="EMBL/GenBank/DDBJ databases">
        <title>Deep-cultivation of Planctomycetes and their phenomic and genomic characterization uncovers novel biology.</title>
        <authorList>
            <person name="Wiegand S."/>
            <person name="Jogler M."/>
            <person name="Boedeker C."/>
            <person name="Pinto D."/>
            <person name="Vollmers J."/>
            <person name="Rivas-Marin E."/>
            <person name="Kohn T."/>
            <person name="Peeters S.H."/>
            <person name="Heuer A."/>
            <person name="Rast P."/>
            <person name="Oberbeckmann S."/>
            <person name="Bunk B."/>
            <person name="Jeske O."/>
            <person name="Meyerdierks A."/>
            <person name="Storesund J.E."/>
            <person name="Kallscheuer N."/>
            <person name="Luecker S."/>
            <person name="Lage O.M."/>
            <person name="Pohl T."/>
            <person name="Merkel B.J."/>
            <person name="Hornburger P."/>
            <person name="Mueller R.-W."/>
            <person name="Bruemmer F."/>
            <person name="Labrenz M."/>
            <person name="Spormann A.M."/>
            <person name="Op Den Camp H."/>
            <person name="Overmann J."/>
            <person name="Amann R."/>
            <person name="Jetten M.S.M."/>
            <person name="Mascher T."/>
            <person name="Medema M.H."/>
            <person name="Devos D.P."/>
            <person name="Kaster A.-K."/>
            <person name="Ovreas L."/>
            <person name="Rohde M."/>
            <person name="Galperin M.Y."/>
            <person name="Jogler C."/>
        </authorList>
    </citation>
    <scope>NUCLEOTIDE SEQUENCE [LARGE SCALE GENOMIC DNA]</scope>
    <source>
        <strain evidence="2 3">Pla52o</strain>
    </source>
</reference>
<evidence type="ECO:0000259" key="1">
    <source>
        <dbReference type="Pfam" id="PF07596"/>
    </source>
</evidence>
<dbReference type="Pfam" id="PF07596">
    <property type="entry name" value="SBP_bac_10"/>
    <property type="match status" value="1"/>
</dbReference>
<name>A0A5C6CSQ2_9BACT</name>
<protein>
    <submittedName>
        <fullName evidence="2">Type II secretion system protein G</fullName>
    </submittedName>
</protein>
<dbReference type="SUPFAM" id="SSF54523">
    <property type="entry name" value="Pili subunits"/>
    <property type="match status" value="1"/>
</dbReference>
<proteinExistence type="predicted"/>
<gene>
    <name evidence="2" type="primary">xcpT_2</name>
    <name evidence="2" type="ORF">Pla52o_04470</name>
</gene>
<organism evidence="2 3">
    <name type="scientific">Novipirellula galeiformis</name>
    <dbReference type="NCBI Taxonomy" id="2528004"/>
    <lineage>
        <taxon>Bacteria</taxon>
        <taxon>Pseudomonadati</taxon>
        <taxon>Planctomycetota</taxon>
        <taxon>Planctomycetia</taxon>
        <taxon>Pirellulales</taxon>
        <taxon>Pirellulaceae</taxon>
        <taxon>Novipirellula</taxon>
    </lineage>
</organism>
<evidence type="ECO:0000313" key="2">
    <source>
        <dbReference type="EMBL" id="TWU26594.1"/>
    </source>
</evidence>
<dbReference type="InterPro" id="IPR045584">
    <property type="entry name" value="Pilin-like"/>
</dbReference>
<dbReference type="InterPro" id="IPR011453">
    <property type="entry name" value="DUF1559"/>
</dbReference>
<evidence type="ECO:0000313" key="3">
    <source>
        <dbReference type="Proteomes" id="UP000316304"/>
    </source>
</evidence>
<dbReference type="NCBIfam" id="TIGR02532">
    <property type="entry name" value="IV_pilin_GFxxxE"/>
    <property type="match status" value="1"/>
</dbReference>
<dbReference type="EMBL" id="SJPT01000001">
    <property type="protein sequence ID" value="TWU26594.1"/>
    <property type="molecule type" value="Genomic_DNA"/>
</dbReference>